<dbReference type="InterPro" id="IPR020891">
    <property type="entry name" value="UPF0758_CS"/>
</dbReference>
<dbReference type="Pfam" id="PF04002">
    <property type="entry name" value="RadC"/>
    <property type="match status" value="1"/>
</dbReference>
<dbReference type="CDD" id="cd08071">
    <property type="entry name" value="MPN_DUF2466"/>
    <property type="match status" value="1"/>
</dbReference>
<evidence type="ECO:0000256" key="3">
    <source>
        <dbReference type="ARBA" id="ARBA00022801"/>
    </source>
</evidence>
<keyword evidence="2" id="KW-0479">Metal-binding</keyword>
<accession>A0A5C7W5J6</accession>
<dbReference type="InterPro" id="IPR001405">
    <property type="entry name" value="UPF0758"/>
</dbReference>
<dbReference type="PROSITE" id="PS50249">
    <property type="entry name" value="MPN"/>
    <property type="match status" value="1"/>
</dbReference>
<dbReference type="Proteomes" id="UP000321110">
    <property type="component" value="Unassembled WGS sequence"/>
</dbReference>
<reference evidence="7 8" key="1">
    <citation type="submission" date="2018-09" db="EMBL/GenBank/DDBJ databases">
        <title>Metagenome Assembled Genomes from an Advanced Water Purification Facility.</title>
        <authorList>
            <person name="Stamps B.W."/>
            <person name="Spear J.R."/>
        </authorList>
    </citation>
    <scope>NUCLEOTIDE SEQUENCE [LARGE SCALE GENOMIC DNA]</scope>
    <source>
        <strain evidence="7">Bin_52_1</strain>
    </source>
</reference>
<keyword evidence="4" id="KW-0862">Zinc</keyword>
<evidence type="ECO:0000256" key="4">
    <source>
        <dbReference type="ARBA" id="ARBA00022833"/>
    </source>
</evidence>
<dbReference type="SUPFAM" id="SSF102712">
    <property type="entry name" value="JAB1/MPN domain"/>
    <property type="match status" value="1"/>
</dbReference>
<evidence type="ECO:0000259" key="6">
    <source>
        <dbReference type="PROSITE" id="PS50249"/>
    </source>
</evidence>
<dbReference type="GO" id="GO:0006508">
    <property type="term" value="P:proteolysis"/>
    <property type="evidence" value="ECO:0007669"/>
    <property type="project" value="UniProtKB-KW"/>
</dbReference>
<protein>
    <submittedName>
        <fullName evidence="7">DNA repair protein RadC</fullName>
    </submittedName>
</protein>
<dbReference type="GO" id="GO:0046872">
    <property type="term" value="F:metal ion binding"/>
    <property type="evidence" value="ECO:0007669"/>
    <property type="project" value="UniProtKB-KW"/>
</dbReference>
<dbReference type="GO" id="GO:0008237">
    <property type="term" value="F:metallopeptidase activity"/>
    <property type="evidence" value="ECO:0007669"/>
    <property type="project" value="UniProtKB-KW"/>
</dbReference>
<evidence type="ECO:0000256" key="1">
    <source>
        <dbReference type="ARBA" id="ARBA00022670"/>
    </source>
</evidence>
<dbReference type="AlphaFoldDB" id="A0A5C7W5J6"/>
<feature type="domain" description="MPN" evidence="6">
    <location>
        <begin position="41"/>
        <end position="162"/>
    </location>
</feature>
<evidence type="ECO:0000313" key="8">
    <source>
        <dbReference type="Proteomes" id="UP000321110"/>
    </source>
</evidence>
<name>A0A5C7W5J6_AQUAC</name>
<organism evidence="7 8">
    <name type="scientific">Aquipseudomonas alcaligenes</name>
    <name type="common">Pseudomonas alcaligenes</name>
    <dbReference type="NCBI Taxonomy" id="43263"/>
    <lineage>
        <taxon>Bacteria</taxon>
        <taxon>Pseudomonadati</taxon>
        <taxon>Pseudomonadota</taxon>
        <taxon>Gammaproteobacteria</taxon>
        <taxon>Pseudomonadales</taxon>
        <taxon>Pseudomonadaceae</taxon>
        <taxon>Aquipseudomonas</taxon>
    </lineage>
</organism>
<dbReference type="InterPro" id="IPR025657">
    <property type="entry name" value="RadC_JAB"/>
</dbReference>
<dbReference type="PROSITE" id="PS01302">
    <property type="entry name" value="UPF0758"/>
    <property type="match status" value="1"/>
</dbReference>
<keyword evidence="3" id="KW-0378">Hydrolase</keyword>
<dbReference type="Gene3D" id="3.40.140.10">
    <property type="entry name" value="Cytidine Deaminase, domain 2"/>
    <property type="match status" value="1"/>
</dbReference>
<evidence type="ECO:0000256" key="2">
    <source>
        <dbReference type="ARBA" id="ARBA00022723"/>
    </source>
</evidence>
<proteinExistence type="predicted"/>
<keyword evidence="1" id="KW-0645">Protease</keyword>
<dbReference type="NCBIfam" id="TIGR00608">
    <property type="entry name" value="radc"/>
    <property type="match status" value="1"/>
</dbReference>
<gene>
    <name evidence="7" type="primary">radC</name>
    <name evidence="7" type="ORF">E6Q69_10525</name>
</gene>
<dbReference type="PANTHER" id="PTHR30471">
    <property type="entry name" value="DNA REPAIR PROTEIN RADC"/>
    <property type="match status" value="1"/>
</dbReference>
<sequence length="165" mass="17940">MIIKCSENPGVYRVASETLTESEILEAARGILDAQYASGFTFNNPTAVGNFLKHAIGKQDREVFGVLFLDTQHHKIAYEELFQGAIDTVAVYPREVVRRALLLNASALVLAHNHPSGDSSPSSADITLTNKIIDACKTVGLRVLDHIVVGKVPYSMAENGHCSFN</sequence>
<dbReference type="EMBL" id="SSFO01000176">
    <property type="protein sequence ID" value="TXI31754.1"/>
    <property type="molecule type" value="Genomic_DNA"/>
</dbReference>
<evidence type="ECO:0000313" key="7">
    <source>
        <dbReference type="EMBL" id="TXI31754.1"/>
    </source>
</evidence>
<dbReference type="PANTHER" id="PTHR30471:SF3">
    <property type="entry name" value="UPF0758 PROTEIN YEES-RELATED"/>
    <property type="match status" value="1"/>
</dbReference>
<comment type="caution">
    <text evidence="7">The sequence shown here is derived from an EMBL/GenBank/DDBJ whole genome shotgun (WGS) entry which is preliminary data.</text>
</comment>
<evidence type="ECO:0000256" key="5">
    <source>
        <dbReference type="ARBA" id="ARBA00023049"/>
    </source>
</evidence>
<keyword evidence="5" id="KW-0482">Metalloprotease</keyword>
<dbReference type="InterPro" id="IPR037518">
    <property type="entry name" value="MPN"/>
</dbReference>